<evidence type="ECO:0000313" key="3">
    <source>
        <dbReference type="Proteomes" id="UP000823388"/>
    </source>
</evidence>
<evidence type="ECO:0000313" key="2">
    <source>
        <dbReference type="EMBL" id="KAG2599780.1"/>
    </source>
</evidence>
<evidence type="ECO:0000256" key="1">
    <source>
        <dbReference type="SAM" id="MobiDB-lite"/>
    </source>
</evidence>
<keyword evidence="3" id="KW-1185">Reference proteome</keyword>
<protein>
    <submittedName>
        <fullName evidence="2">Uncharacterized protein</fullName>
    </submittedName>
</protein>
<reference evidence="2" key="1">
    <citation type="submission" date="2020-05" db="EMBL/GenBank/DDBJ databases">
        <title>WGS assembly of Panicum virgatum.</title>
        <authorList>
            <person name="Lovell J.T."/>
            <person name="Jenkins J."/>
            <person name="Shu S."/>
            <person name="Juenger T.E."/>
            <person name="Schmutz J."/>
        </authorList>
    </citation>
    <scope>NUCLEOTIDE SEQUENCE</scope>
    <source>
        <strain evidence="2">AP13</strain>
    </source>
</reference>
<dbReference type="AlphaFoldDB" id="A0A8T0SMG5"/>
<feature type="compositionally biased region" description="Pro residues" evidence="1">
    <location>
        <begin position="93"/>
        <end position="110"/>
    </location>
</feature>
<feature type="compositionally biased region" description="Low complexity" evidence="1">
    <location>
        <begin position="82"/>
        <end position="92"/>
    </location>
</feature>
<dbReference type="EMBL" id="CM029045">
    <property type="protein sequence ID" value="KAG2599780.1"/>
    <property type="molecule type" value="Genomic_DNA"/>
</dbReference>
<accession>A0A8T0SMG5</accession>
<sequence length="110" mass="11682">MQLPAYIYMDFHRPLAVVFLVLFPLAAAFGSFPTRAFTIIDLSSIASVPLASIDAKSTALHLCRFDAPLPPSWPDPPPFAGVDSSSMASVPPSSSPPDPPPFTVADFVPP</sequence>
<proteinExistence type="predicted"/>
<dbReference type="Proteomes" id="UP000823388">
    <property type="component" value="Chromosome 5K"/>
</dbReference>
<name>A0A8T0SMG5_PANVG</name>
<feature type="region of interest" description="Disordered" evidence="1">
    <location>
        <begin position="74"/>
        <end position="110"/>
    </location>
</feature>
<comment type="caution">
    <text evidence="2">The sequence shown here is derived from an EMBL/GenBank/DDBJ whole genome shotgun (WGS) entry which is preliminary data.</text>
</comment>
<gene>
    <name evidence="2" type="ORF">PVAP13_5KG431500</name>
</gene>
<organism evidence="2 3">
    <name type="scientific">Panicum virgatum</name>
    <name type="common">Blackwell switchgrass</name>
    <dbReference type="NCBI Taxonomy" id="38727"/>
    <lineage>
        <taxon>Eukaryota</taxon>
        <taxon>Viridiplantae</taxon>
        <taxon>Streptophyta</taxon>
        <taxon>Embryophyta</taxon>
        <taxon>Tracheophyta</taxon>
        <taxon>Spermatophyta</taxon>
        <taxon>Magnoliopsida</taxon>
        <taxon>Liliopsida</taxon>
        <taxon>Poales</taxon>
        <taxon>Poaceae</taxon>
        <taxon>PACMAD clade</taxon>
        <taxon>Panicoideae</taxon>
        <taxon>Panicodae</taxon>
        <taxon>Paniceae</taxon>
        <taxon>Panicinae</taxon>
        <taxon>Panicum</taxon>
        <taxon>Panicum sect. Hiantes</taxon>
    </lineage>
</organism>